<dbReference type="Pfam" id="PF00808">
    <property type="entry name" value="CBFD_NFYB_HMF"/>
    <property type="match status" value="1"/>
</dbReference>
<dbReference type="PANTHER" id="PTHR10252:SF54">
    <property type="entry name" value="CHROMATIN ACCESSIBILITY COMPLEX PROTEIN 1"/>
    <property type="match status" value="1"/>
</dbReference>
<comment type="caution">
    <text evidence="4">The sequence shown here is derived from an EMBL/GenBank/DDBJ whole genome shotgun (WGS) entry which is preliminary data.</text>
</comment>
<feature type="domain" description="Transcription factor CBF/NF-Y/archaeal histone" evidence="3">
    <location>
        <begin position="16"/>
        <end position="76"/>
    </location>
</feature>
<sequence>MDSTNVEDYVATGVSEFPIARVKRIIKADSDVNNCSNEAVFLISKATELFVKKFSAAGYSYSQTDKRKTLAYKDLANVPVHDDIFDFLSDILPKSLPVSKTSATLAEEKELPDENETFIEVNDSEEPSIDSTAAEVDVIE</sequence>
<dbReference type="SUPFAM" id="SSF47113">
    <property type="entry name" value="Histone-fold"/>
    <property type="match status" value="1"/>
</dbReference>
<dbReference type="PANTHER" id="PTHR10252">
    <property type="entry name" value="HISTONE-LIKE TRANSCRIPTION FACTOR CCAAT-RELATED"/>
    <property type="match status" value="1"/>
</dbReference>
<keyword evidence="2" id="KW-0539">Nucleus</keyword>
<evidence type="ECO:0000313" key="5">
    <source>
        <dbReference type="Proteomes" id="UP001479436"/>
    </source>
</evidence>
<dbReference type="EMBL" id="JASJQH010001219">
    <property type="protein sequence ID" value="KAK9761790.1"/>
    <property type="molecule type" value="Genomic_DNA"/>
</dbReference>
<organism evidence="4 5">
    <name type="scientific">Basidiobolus ranarum</name>
    <dbReference type="NCBI Taxonomy" id="34480"/>
    <lineage>
        <taxon>Eukaryota</taxon>
        <taxon>Fungi</taxon>
        <taxon>Fungi incertae sedis</taxon>
        <taxon>Zoopagomycota</taxon>
        <taxon>Entomophthoromycotina</taxon>
        <taxon>Basidiobolomycetes</taxon>
        <taxon>Basidiobolales</taxon>
        <taxon>Basidiobolaceae</taxon>
        <taxon>Basidiobolus</taxon>
    </lineage>
</organism>
<dbReference type="CDD" id="cd23645">
    <property type="entry name" value="HFD_Dpb3-like"/>
    <property type="match status" value="1"/>
</dbReference>
<dbReference type="InterPro" id="IPR050568">
    <property type="entry name" value="Transcr_DNA_Rep_Reg"/>
</dbReference>
<dbReference type="Gene3D" id="1.10.20.10">
    <property type="entry name" value="Histone, subunit A"/>
    <property type="match status" value="1"/>
</dbReference>
<dbReference type="InterPro" id="IPR009072">
    <property type="entry name" value="Histone-fold"/>
</dbReference>
<dbReference type="InterPro" id="IPR003958">
    <property type="entry name" value="CBFA_NFYB_domain"/>
</dbReference>
<evidence type="ECO:0000256" key="2">
    <source>
        <dbReference type="ARBA" id="ARBA00023242"/>
    </source>
</evidence>
<evidence type="ECO:0000259" key="3">
    <source>
        <dbReference type="Pfam" id="PF00808"/>
    </source>
</evidence>
<comment type="subcellular location">
    <subcellularLocation>
        <location evidence="1">Nucleus</location>
    </subcellularLocation>
</comment>
<proteinExistence type="predicted"/>
<accession>A0ABR2WJU2</accession>
<keyword evidence="5" id="KW-1185">Reference proteome</keyword>
<evidence type="ECO:0000256" key="1">
    <source>
        <dbReference type="ARBA" id="ARBA00004123"/>
    </source>
</evidence>
<reference evidence="4 5" key="1">
    <citation type="submission" date="2023-04" db="EMBL/GenBank/DDBJ databases">
        <title>Genome of Basidiobolus ranarum AG-B5.</title>
        <authorList>
            <person name="Stajich J.E."/>
            <person name="Carter-House D."/>
            <person name="Gryganskyi A."/>
        </authorList>
    </citation>
    <scope>NUCLEOTIDE SEQUENCE [LARGE SCALE GENOMIC DNA]</scope>
    <source>
        <strain evidence="4 5">AG-B5</strain>
    </source>
</reference>
<evidence type="ECO:0000313" key="4">
    <source>
        <dbReference type="EMBL" id="KAK9761790.1"/>
    </source>
</evidence>
<name>A0ABR2WJU2_9FUNG</name>
<gene>
    <name evidence="4" type="ORF">K7432_013051</name>
</gene>
<dbReference type="Proteomes" id="UP001479436">
    <property type="component" value="Unassembled WGS sequence"/>
</dbReference>
<protein>
    <recommendedName>
        <fullName evidence="3">Transcription factor CBF/NF-Y/archaeal histone domain-containing protein</fullName>
    </recommendedName>
</protein>